<name>A0ABD0UXI5_DENTH</name>
<evidence type="ECO:0000313" key="2">
    <source>
        <dbReference type="EMBL" id="KAL0915171.1"/>
    </source>
</evidence>
<keyword evidence="3" id="KW-1185">Reference proteome</keyword>
<dbReference type="EMBL" id="JANQDX010000012">
    <property type="protein sequence ID" value="KAL0915171.1"/>
    <property type="molecule type" value="Genomic_DNA"/>
</dbReference>
<evidence type="ECO:0000256" key="1">
    <source>
        <dbReference type="SAM" id="MobiDB-lite"/>
    </source>
</evidence>
<comment type="caution">
    <text evidence="2">The sequence shown here is derived from an EMBL/GenBank/DDBJ whole genome shotgun (WGS) entry which is preliminary data.</text>
</comment>
<organism evidence="2 3">
    <name type="scientific">Dendrobium thyrsiflorum</name>
    <name type="common">Pinecone-like raceme dendrobium</name>
    <name type="synonym">Orchid</name>
    <dbReference type="NCBI Taxonomy" id="117978"/>
    <lineage>
        <taxon>Eukaryota</taxon>
        <taxon>Viridiplantae</taxon>
        <taxon>Streptophyta</taxon>
        <taxon>Embryophyta</taxon>
        <taxon>Tracheophyta</taxon>
        <taxon>Spermatophyta</taxon>
        <taxon>Magnoliopsida</taxon>
        <taxon>Liliopsida</taxon>
        <taxon>Asparagales</taxon>
        <taxon>Orchidaceae</taxon>
        <taxon>Epidendroideae</taxon>
        <taxon>Malaxideae</taxon>
        <taxon>Dendrobiinae</taxon>
        <taxon>Dendrobium</taxon>
    </lineage>
</organism>
<protein>
    <submittedName>
        <fullName evidence="2">Uncharacterized protein</fullName>
    </submittedName>
</protein>
<feature type="region of interest" description="Disordered" evidence="1">
    <location>
        <begin position="174"/>
        <end position="221"/>
    </location>
</feature>
<reference evidence="2 3" key="1">
    <citation type="journal article" date="2024" name="Plant Biotechnol. J.">
        <title>Dendrobium thyrsiflorum genome and its molecular insights into genes involved in important horticultural traits.</title>
        <authorList>
            <person name="Chen B."/>
            <person name="Wang J.Y."/>
            <person name="Zheng P.J."/>
            <person name="Li K.L."/>
            <person name="Liang Y.M."/>
            <person name="Chen X.F."/>
            <person name="Zhang C."/>
            <person name="Zhao X."/>
            <person name="He X."/>
            <person name="Zhang G.Q."/>
            <person name="Liu Z.J."/>
            <person name="Xu Q."/>
        </authorList>
    </citation>
    <scope>NUCLEOTIDE SEQUENCE [LARGE SCALE GENOMIC DNA]</scope>
    <source>
        <strain evidence="2">GZMU011</strain>
    </source>
</reference>
<accession>A0ABD0UXI5</accession>
<feature type="compositionally biased region" description="Gly residues" evidence="1">
    <location>
        <begin position="174"/>
        <end position="187"/>
    </location>
</feature>
<evidence type="ECO:0000313" key="3">
    <source>
        <dbReference type="Proteomes" id="UP001552299"/>
    </source>
</evidence>
<gene>
    <name evidence="2" type="ORF">M5K25_015571</name>
</gene>
<dbReference type="AlphaFoldDB" id="A0ABD0UXI5"/>
<dbReference type="Proteomes" id="UP001552299">
    <property type="component" value="Unassembled WGS sequence"/>
</dbReference>
<proteinExistence type="predicted"/>
<sequence>MSSLVVMVDSVVGRPFGSGQVEPSSSIALDLVQPRVYSLTQQNAHDAPYVVIGASFIFAQPCCIAVVQQNVGPQVVVWKNAEPQVVVRQNIGSQVVVRQNVGPQVVVRPNVGLQVVIRQNVGPQVVVQWWSAVAEVVAGGGRRWLAVTGGGGGRWWWSAVAGGDGRRWLSAVAGGGGQRWRAGGGGRQAEVADKGSPLPRFPRTSPASRLPPPPSRAKPIGIGQIPPLVPYSLLPASQCPKSLINSSTSAASNALSSPPPYLRHCLDRAPLSLITRSPQATVSNSLDSSNV</sequence>